<feature type="compositionally biased region" description="Basic and acidic residues" evidence="1">
    <location>
        <begin position="98"/>
        <end position="121"/>
    </location>
</feature>
<evidence type="ECO:0000313" key="2">
    <source>
        <dbReference type="EMBL" id="ATA52362.1"/>
    </source>
</evidence>
<reference evidence="2 3" key="1">
    <citation type="submission" date="2017-09" db="EMBL/GenBank/DDBJ databases">
        <title>The diverse metabolic capabilities of V. boronicumulans make it an excellent choice for continued studies on novel biodegradation.</title>
        <authorList>
            <person name="Sun S."/>
        </authorList>
    </citation>
    <scope>NUCLEOTIDE SEQUENCE [LARGE SCALE GENOMIC DNA]</scope>
    <source>
        <strain evidence="2 3">J1</strain>
    </source>
</reference>
<dbReference type="AlphaFoldDB" id="A0A250DDN5"/>
<sequence length="302" mass="32673">MADMHWFRWHHGTVTDPKLGLIAKKAGVSMAQVVAIWVHLLEAASTSEDRGNPGVPDFESMDFYLEVEEGVAQRVYGLMQDKALISRETGRLVAWERRQPKREREDEGGAERKRRQRERETGNAANGGEASRSHRGPSIAASTVEGESEAERTTPDAMASAEREARTSKKVAAVCKAIRAKGVTDVNPSDPKLRELVEAGVGVEIFEGAAEVCVKASPPKGMAYLLGIVKRLVREAEESGASPDFSDVAWDQTRSGIDAKACALGLTAWDEAAFSVGQGESYLAFTARVKRAAEKAGETVCA</sequence>
<dbReference type="KEGG" id="vbo:CKY39_03360"/>
<proteinExistence type="predicted"/>
<organism evidence="2 3">
    <name type="scientific">Variovorax boronicumulans</name>
    <dbReference type="NCBI Taxonomy" id="436515"/>
    <lineage>
        <taxon>Bacteria</taxon>
        <taxon>Pseudomonadati</taxon>
        <taxon>Pseudomonadota</taxon>
        <taxon>Betaproteobacteria</taxon>
        <taxon>Burkholderiales</taxon>
        <taxon>Comamonadaceae</taxon>
        <taxon>Variovorax</taxon>
    </lineage>
</organism>
<evidence type="ECO:0000256" key="1">
    <source>
        <dbReference type="SAM" id="MobiDB-lite"/>
    </source>
</evidence>
<name>A0A250DDN5_9BURK</name>
<protein>
    <submittedName>
        <fullName evidence="2">Uncharacterized protein</fullName>
    </submittedName>
</protein>
<dbReference type="Proteomes" id="UP000217154">
    <property type="component" value="Chromosome"/>
</dbReference>
<gene>
    <name evidence="2" type="ORF">CKY39_03360</name>
</gene>
<dbReference type="RefSeq" id="WP_095743444.1">
    <property type="nucleotide sequence ID" value="NZ_CP023284.1"/>
</dbReference>
<evidence type="ECO:0000313" key="3">
    <source>
        <dbReference type="Proteomes" id="UP000217154"/>
    </source>
</evidence>
<dbReference type="EMBL" id="CP023284">
    <property type="protein sequence ID" value="ATA52362.1"/>
    <property type="molecule type" value="Genomic_DNA"/>
</dbReference>
<feature type="region of interest" description="Disordered" evidence="1">
    <location>
        <begin position="98"/>
        <end position="166"/>
    </location>
</feature>
<accession>A0A250DDN5</accession>